<keyword evidence="2" id="KW-0698">rRNA processing</keyword>
<dbReference type="GeneID" id="25256427"/>
<keyword evidence="3" id="KW-0853">WD repeat</keyword>
<dbReference type="SUPFAM" id="SSF50978">
    <property type="entry name" value="WD40 repeat-like"/>
    <property type="match status" value="1"/>
</dbReference>
<dbReference type="InterPro" id="IPR045161">
    <property type="entry name" value="Utp18"/>
</dbReference>
<evidence type="ECO:0000256" key="4">
    <source>
        <dbReference type="ARBA" id="ARBA00022737"/>
    </source>
</evidence>
<organism evidence="7 8">
    <name type="scientific">Eimeria tenella</name>
    <name type="common">Coccidian parasite</name>
    <dbReference type="NCBI Taxonomy" id="5802"/>
    <lineage>
        <taxon>Eukaryota</taxon>
        <taxon>Sar</taxon>
        <taxon>Alveolata</taxon>
        <taxon>Apicomplexa</taxon>
        <taxon>Conoidasida</taxon>
        <taxon>Coccidia</taxon>
        <taxon>Eucoccidiorida</taxon>
        <taxon>Eimeriorina</taxon>
        <taxon>Eimeriidae</taxon>
        <taxon>Eimeria</taxon>
    </lineage>
</organism>
<reference evidence="7" key="2">
    <citation type="submission" date="2013-10" db="EMBL/GenBank/DDBJ databases">
        <authorList>
            <person name="Aslett M."/>
        </authorList>
    </citation>
    <scope>NUCLEOTIDE SEQUENCE [LARGE SCALE GENOMIC DNA]</scope>
    <source>
        <strain evidence="7">Houghton</strain>
    </source>
</reference>
<keyword evidence="4" id="KW-0677">Repeat</keyword>
<dbReference type="GO" id="GO:0034388">
    <property type="term" value="C:Pwp2p-containing subcomplex of 90S preribosome"/>
    <property type="evidence" value="ECO:0007669"/>
    <property type="project" value="TreeGrafter"/>
</dbReference>
<gene>
    <name evidence="7" type="ORF">ETH_00036930</name>
</gene>
<evidence type="ECO:0000313" key="7">
    <source>
        <dbReference type="EMBL" id="CDJ41404.1"/>
    </source>
</evidence>
<feature type="non-terminal residue" evidence="7">
    <location>
        <position position="336"/>
    </location>
</feature>
<sequence>MGEKTKTQRPRKRKVGGPPSEAPEGPPRSRARRKERRPPPEALEAGGPPQGPPKGPPKRPHKGAPKGPPQQDEEAQQQLRALETLLFGAPTATAGGLEGGGSNGEGQEAASRAAAAAAARSASLVVDIAANPKLRKLQQQQQEKQISGEEFHRRLQALHRTLSSSSSSSSKQSLLWIQEARERKRRALEESELLGELPSGLESTGQEGPLSKGEGLVAAAAAAARKQRGGPLGAPLAAGKINVRRLEDANKQGPSLCAVSCLDFHPKSNILLTAGRDKTLRLFLVDGAKNPRLESVHLKDFPVSKAFFSLFNFGETLLMTSSASRALAEYDLHRGS</sequence>
<dbReference type="VEuPathDB" id="ToxoDB:ETH_00036930"/>
<evidence type="ECO:0000313" key="8">
    <source>
        <dbReference type="Proteomes" id="UP000030747"/>
    </source>
</evidence>
<evidence type="ECO:0000256" key="6">
    <source>
        <dbReference type="SAM" id="MobiDB-lite"/>
    </source>
</evidence>
<dbReference type="Gene3D" id="2.130.10.10">
    <property type="entry name" value="YVTN repeat-like/Quinoprotein amine dehydrogenase"/>
    <property type="match status" value="1"/>
</dbReference>
<protein>
    <submittedName>
        <fullName evidence="7">U3 small nucleolar RNAassociated protein 18 putativ, related</fullName>
    </submittedName>
</protein>
<dbReference type="InterPro" id="IPR015943">
    <property type="entry name" value="WD40/YVTN_repeat-like_dom_sf"/>
</dbReference>
<dbReference type="InterPro" id="IPR036322">
    <property type="entry name" value="WD40_repeat_dom_sf"/>
</dbReference>
<dbReference type="PANTHER" id="PTHR18359">
    <property type="entry name" value="WD-REPEAT PROTEIN-RELATED"/>
    <property type="match status" value="1"/>
</dbReference>
<evidence type="ECO:0000256" key="5">
    <source>
        <dbReference type="ARBA" id="ARBA00023242"/>
    </source>
</evidence>
<dbReference type="AlphaFoldDB" id="U6KYK7"/>
<feature type="region of interest" description="Disordered" evidence="6">
    <location>
        <begin position="1"/>
        <end position="112"/>
    </location>
</feature>
<proteinExistence type="predicted"/>
<name>U6KYK7_EIMTE</name>
<dbReference type="VEuPathDB" id="ToxoDB:ETH2_1340100"/>
<dbReference type="OMA" id="MGEKTKT"/>
<keyword evidence="5" id="KW-0539">Nucleus</keyword>
<dbReference type="PANTHER" id="PTHR18359:SF0">
    <property type="entry name" value="U3 SMALL NUCLEOLAR RNA-ASSOCIATED PROTEIN 18 HOMOLOG"/>
    <property type="match status" value="1"/>
</dbReference>
<dbReference type="OrthoDB" id="1935146at2759"/>
<evidence type="ECO:0000256" key="1">
    <source>
        <dbReference type="ARBA" id="ARBA00004604"/>
    </source>
</evidence>
<evidence type="ECO:0000256" key="3">
    <source>
        <dbReference type="ARBA" id="ARBA00022574"/>
    </source>
</evidence>
<dbReference type="GO" id="GO:0032040">
    <property type="term" value="C:small-subunit processome"/>
    <property type="evidence" value="ECO:0007669"/>
    <property type="project" value="TreeGrafter"/>
</dbReference>
<dbReference type="RefSeq" id="XP_013232154.1">
    <property type="nucleotide sequence ID" value="XM_013376700.1"/>
</dbReference>
<keyword evidence="8" id="KW-1185">Reference proteome</keyword>
<reference evidence="7" key="1">
    <citation type="submission" date="2013-10" db="EMBL/GenBank/DDBJ databases">
        <title>Genomic analysis of the causative agents of coccidiosis in chickens.</title>
        <authorList>
            <person name="Reid A.J."/>
            <person name="Blake D."/>
            <person name="Billington K."/>
            <person name="Browne H."/>
            <person name="Dunn M."/>
            <person name="Hung S."/>
            <person name="Kawahara F."/>
            <person name="Miranda-Saavedra D."/>
            <person name="Mourier T."/>
            <person name="Nagra H."/>
            <person name="Otto T.D."/>
            <person name="Rawlings N."/>
            <person name="Sanchez A."/>
            <person name="Sanders M."/>
            <person name="Subramaniam C."/>
            <person name="Tay Y."/>
            <person name="Dear P."/>
            <person name="Doerig C."/>
            <person name="Gruber A."/>
            <person name="Parkinson J."/>
            <person name="Shirley M."/>
            <person name="Wan K.L."/>
            <person name="Berriman M."/>
            <person name="Tomley F."/>
            <person name="Pain A."/>
        </authorList>
    </citation>
    <scope>NUCLEOTIDE SEQUENCE [LARGE SCALE GENOMIC DNA]</scope>
    <source>
        <strain evidence="7">Houghton</strain>
    </source>
</reference>
<dbReference type="EMBL" id="HG675615">
    <property type="protein sequence ID" value="CDJ41404.1"/>
    <property type="molecule type" value="Genomic_DNA"/>
</dbReference>
<comment type="subcellular location">
    <subcellularLocation>
        <location evidence="1">Nucleus</location>
        <location evidence="1">Nucleolus</location>
    </subcellularLocation>
</comment>
<evidence type="ECO:0000256" key="2">
    <source>
        <dbReference type="ARBA" id="ARBA00022552"/>
    </source>
</evidence>
<dbReference type="Proteomes" id="UP000030747">
    <property type="component" value="Unassembled WGS sequence"/>
</dbReference>
<accession>U6KYK7</accession>
<dbReference type="GO" id="GO:0006364">
    <property type="term" value="P:rRNA processing"/>
    <property type="evidence" value="ECO:0007669"/>
    <property type="project" value="UniProtKB-KW"/>
</dbReference>